<feature type="region of interest" description="Disordered" evidence="1">
    <location>
        <begin position="28"/>
        <end position="53"/>
    </location>
</feature>
<organism evidence="2 3">
    <name type="scientific">Plutella xylostella</name>
    <name type="common">Diamondback moth</name>
    <name type="synonym">Plutella maculipennis</name>
    <dbReference type="NCBI Taxonomy" id="51655"/>
    <lineage>
        <taxon>Eukaryota</taxon>
        <taxon>Metazoa</taxon>
        <taxon>Ecdysozoa</taxon>
        <taxon>Arthropoda</taxon>
        <taxon>Hexapoda</taxon>
        <taxon>Insecta</taxon>
        <taxon>Pterygota</taxon>
        <taxon>Neoptera</taxon>
        <taxon>Endopterygota</taxon>
        <taxon>Lepidoptera</taxon>
        <taxon>Glossata</taxon>
        <taxon>Ditrysia</taxon>
        <taxon>Yponomeutoidea</taxon>
        <taxon>Plutellidae</taxon>
        <taxon>Plutella</taxon>
    </lineage>
</organism>
<feature type="compositionally biased region" description="Pro residues" evidence="1">
    <location>
        <begin position="38"/>
        <end position="47"/>
    </location>
</feature>
<dbReference type="Proteomes" id="UP000823941">
    <property type="component" value="Chromosome 25"/>
</dbReference>
<protein>
    <submittedName>
        <fullName evidence="2">Uncharacterized protein</fullName>
    </submittedName>
</protein>
<accession>A0ABQ7PZD0</accession>
<comment type="caution">
    <text evidence="2">The sequence shown here is derived from an EMBL/GenBank/DDBJ whole genome shotgun (WGS) entry which is preliminary data.</text>
</comment>
<sequence length="53" mass="5344">MVMCRAGQPAPPVPLLHTVPVSPGALDGAGVAARPARRAPPPLPPAQVPNALY</sequence>
<reference evidence="2 3" key="1">
    <citation type="submission" date="2021-06" db="EMBL/GenBank/DDBJ databases">
        <title>A haploid diamondback moth (Plutella xylostella L.) genome assembly resolves 31 chromosomes and identifies a diamide resistance mutation.</title>
        <authorList>
            <person name="Ward C.M."/>
            <person name="Perry K.D."/>
            <person name="Baker G."/>
            <person name="Powis K."/>
            <person name="Heckel D.G."/>
            <person name="Baxter S.W."/>
        </authorList>
    </citation>
    <scope>NUCLEOTIDE SEQUENCE [LARGE SCALE GENOMIC DNA]</scope>
    <source>
        <strain evidence="2 3">LV</strain>
        <tissue evidence="2">Single pupa</tissue>
    </source>
</reference>
<proteinExistence type="predicted"/>
<gene>
    <name evidence="2" type="ORF">JYU34_019058</name>
</gene>
<evidence type="ECO:0000313" key="3">
    <source>
        <dbReference type="Proteomes" id="UP000823941"/>
    </source>
</evidence>
<evidence type="ECO:0000313" key="2">
    <source>
        <dbReference type="EMBL" id="KAG7298239.1"/>
    </source>
</evidence>
<keyword evidence="3" id="KW-1185">Reference proteome</keyword>
<name>A0ABQ7PZD0_PLUXY</name>
<evidence type="ECO:0000256" key="1">
    <source>
        <dbReference type="SAM" id="MobiDB-lite"/>
    </source>
</evidence>
<dbReference type="EMBL" id="JAHIBW010000025">
    <property type="protein sequence ID" value="KAG7298239.1"/>
    <property type="molecule type" value="Genomic_DNA"/>
</dbReference>